<accession>A0A452DVC7</accession>
<evidence type="ECO:0000313" key="2">
    <source>
        <dbReference type="Proteomes" id="UP000291000"/>
    </source>
</evidence>
<name>A0A452DVC7_CAPHI</name>
<dbReference type="Bgee" id="ENSCHIG00000007919">
    <property type="expression patterns" value="Expressed in testis"/>
</dbReference>
<reference evidence="2" key="1">
    <citation type="submission" date="2016-04" db="EMBL/GenBank/DDBJ databases">
        <title>Polished mammalian reference genomes with single-molecule sequencing and chromosome conformation capture applied to the Capra hircus genome.</title>
        <authorList>
            <person name="Bickhart D.M."/>
            <person name="Koren S."/>
            <person name="Rosen B."/>
            <person name="Hastie A."/>
            <person name="Liachko I."/>
            <person name="Sullivan S.T."/>
            <person name="Burton J."/>
            <person name="Sayre B.L."/>
            <person name="Huson H.J."/>
            <person name="Lee J."/>
            <person name="Lam E."/>
            <person name="Kelley C.M."/>
            <person name="Hutchison J.L."/>
            <person name="Zhou Y."/>
            <person name="Sun J."/>
            <person name="Crisa A."/>
            <person name="Schwartz J.C."/>
            <person name="Hammond J.A."/>
            <person name="Schroeder S.G."/>
            <person name="Liu G.E."/>
            <person name="Dunham M."/>
            <person name="Shendure J."/>
            <person name="Sonstegard T.S."/>
            <person name="Phillippy A.M."/>
            <person name="Van Tassell C.P."/>
            <person name="Smith T.P."/>
        </authorList>
    </citation>
    <scope>NUCLEOTIDE SEQUENCE [LARGE SCALE GENOMIC DNA]</scope>
</reference>
<keyword evidence="2" id="KW-1185">Reference proteome</keyword>
<proteinExistence type="predicted"/>
<evidence type="ECO:0000313" key="1">
    <source>
        <dbReference type="Ensembl" id="ENSCHIP00000003731.1"/>
    </source>
</evidence>
<dbReference type="PANTHER" id="PTHR31666">
    <property type="entry name" value="PROTEIN CXORF40A-RELATED"/>
    <property type="match status" value="1"/>
</dbReference>
<dbReference type="InterPro" id="IPR033615">
    <property type="entry name" value="EOLA1/EOLA2"/>
</dbReference>
<dbReference type="PANTHER" id="PTHR31666:SF0">
    <property type="entry name" value="PROTEIN EOLA1-RELATED"/>
    <property type="match status" value="1"/>
</dbReference>
<dbReference type="Ensembl" id="ENSCHIT00000010877.1">
    <property type="protein sequence ID" value="ENSCHIP00000003731.1"/>
    <property type="gene ID" value="ENSCHIG00000007919.1"/>
</dbReference>
<sequence length="154" mass="17795">VKFSFLILNGVKLLERQWRPVLHDHWHCTLAVHIAHWYWVDVAWRDLLGQRLGMSPTQIQALLQDGNKFSLVETGDTLLYPENLDPEEVEELENQKYLTVLDKPCWLLQPIPGRGGKDIFQVDIPKHLIPFGQEMVCPSLPGYTAHGPKVREHK</sequence>
<organism evidence="1 2">
    <name type="scientific">Capra hircus</name>
    <name type="common">Goat</name>
    <dbReference type="NCBI Taxonomy" id="9925"/>
    <lineage>
        <taxon>Eukaryota</taxon>
        <taxon>Metazoa</taxon>
        <taxon>Chordata</taxon>
        <taxon>Craniata</taxon>
        <taxon>Vertebrata</taxon>
        <taxon>Euteleostomi</taxon>
        <taxon>Mammalia</taxon>
        <taxon>Eutheria</taxon>
        <taxon>Laurasiatheria</taxon>
        <taxon>Artiodactyla</taxon>
        <taxon>Ruminantia</taxon>
        <taxon>Pecora</taxon>
        <taxon>Bovidae</taxon>
        <taxon>Caprinae</taxon>
        <taxon>Capra</taxon>
    </lineage>
</organism>
<reference evidence="1" key="3">
    <citation type="submission" date="2025-09" db="UniProtKB">
        <authorList>
            <consortium name="Ensembl"/>
        </authorList>
    </citation>
    <scope>IDENTIFICATION</scope>
</reference>
<dbReference type="GeneTree" id="ENSGT00390000012182"/>
<reference evidence="1" key="2">
    <citation type="submission" date="2025-08" db="UniProtKB">
        <authorList>
            <consortium name="Ensembl"/>
        </authorList>
    </citation>
    <scope>IDENTIFICATION</scope>
</reference>
<protein>
    <submittedName>
        <fullName evidence="1">Uncharacterized protein</fullName>
    </submittedName>
</protein>
<dbReference type="OMA" id="METHWHP"/>
<dbReference type="Proteomes" id="UP000291000">
    <property type="component" value="Unassembled WGS sequence"/>
</dbReference>
<dbReference type="AlphaFoldDB" id="A0A452DVC7"/>